<evidence type="ECO:0000313" key="1">
    <source>
        <dbReference type="EMBL" id="MPN40860.1"/>
    </source>
</evidence>
<comment type="caution">
    <text evidence="1">The sequence shown here is derived from an EMBL/GenBank/DDBJ whole genome shotgun (WGS) entry which is preliminary data.</text>
</comment>
<protein>
    <submittedName>
        <fullName evidence="1">Uncharacterized protein</fullName>
    </submittedName>
</protein>
<proteinExistence type="predicted"/>
<name>A0A645HPU1_9ZZZZ</name>
<dbReference type="AlphaFoldDB" id="A0A645HPU1"/>
<organism evidence="1">
    <name type="scientific">bioreactor metagenome</name>
    <dbReference type="NCBI Taxonomy" id="1076179"/>
    <lineage>
        <taxon>unclassified sequences</taxon>
        <taxon>metagenomes</taxon>
        <taxon>ecological metagenomes</taxon>
    </lineage>
</organism>
<accession>A0A645HPU1</accession>
<dbReference type="EMBL" id="VSSQ01097544">
    <property type="protein sequence ID" value="MPN40860.1"/>
    <property type="molecule type" value="Genomic_DNA"/>
</dbReference>
<reference evidence="1" key="1">
    <citation type="submission" date="2019-08" db="EMBL/GenBank/DDBJ databases">
        <authorList>
            <person name="Kucharzyk K."/>
            <person name="Murdoch R.W."/>
            <person name="Higgins S."/>
            <person name="Loffler F."/>
        </authorList>
    </citation>
    <scope>NUCLEOTIDE SEQUENCE</scope>
</reference>
<sequence length="146" mass="15192">MKNGRRPRGLLPSFRGSDAILMSERGCRQLTSSADALPDHGADQHIVGQVGRNQLLRFDGEAAGDGGHHEGTFQILLLEILHQESGKVVVTGAFGIHQMKIMGALLIEAVIPECGGAFLAVGGHDELSPLTEPAHGGAVIGQSVGG</sequence>
<gene>
    <name evidence="1" type="ORF">SDC9_188400</name>
</gene>